<proteinExistence type="inferred from homology"/>
<feature type="domain" description="FHF complex subunit HOOK-interacting protein C-terminal" evidence="3">
    <location>
        <begin position="950"/>
        <end position="1041"/>
    </location>
</feature>
<keyword evidence="5" id="KW-1185">Reference proteome</keyword>
<protein>
    <recommendedName>
        <fullName evidence="3">FHF complex subunit HOOK-interacting protein C-terminal domain-containing protein</fullName>
    </recommendedName>
</protein>
<accession>A0AAD9PCM2</accession>
<feature type="region of interest" description="Disordered" evidence="2">
    <location>
        <begin position="501"/>
        <end position="553"/>
    </location>
</feature>
<evidence type="ECO:0000259" key="3">
    <source>
        <dbReference type="Pfam" id="PF19314"/>
    </source>
</evidence>
<gene>
    <name evidence="4" type="ORF">NP493_38g05015</name>
</gene>
<feature type="compositionally biased region" description="Polar residues" evidence="2">
    <location>
        <begin position="23"/>
        <end position="35"/>
    </location>
</feature>
<reference evidence="4" key="1">
    <citation type="journal article" date="2023" name="Mol. Biol. Evol.">
        <title>Third-Generation Sequencing Reveals the Adaptive Role of the Epigenome in Three Deep-Sea Polychaetes.</title>
        <authorList>
            <person name="Perez M."/>
            <person name="Aroh O."/>
            <person name="Sun Y."/>
            <person name="Lan Y."/>
            <person name="Juniper S.K."/>
            <person name="Young C.R."/>
            <person name="Angers B."/>
            <person name="Qian P.Y."/>
        </authorList>
    </citation>
    <scope>NUCLEOTIDE SEQUENCE</scope>
    <source>
        <strain evidence="4">R07B-5</strain>
    </source>
</reference>
<dbReference type="PANTHER" id="PTHR21705">
    <property type="entry name" value="RAI16 PROTEIN-RELATED"/>
    <property type="match status" value="1"/>
</dbReference>
<evidence type="ECO:0000313" key="5">
    <source>
        <dbReference type="Proteomes" id="UP001209878"/>
    </source>
</evidence>
<feature type="region of interest" description="Disordered" evidence="2">
    <location>
        <begin position="1"/>
        <end position="40"/>
    </location>
</feature>
<feature type="compositionally biased region" description="Low complexity" evidence="2">
    <location>
        <begin position="516"/>
        <end position="537"/>
    </location>
</feature>
<feature type="region of interest" description="Disordered" evidence="2">
    <location>
        <begin position="625"/>
        <end position="755"/>
    </location>
</feature>
<evidence type="ECO:0000256" key="2">
    <source>
        <dbReference type="SAM" id="MobiDB-lite"/>
    </source>
</evidence>
<dbReference type="Pfam" id="PF10257">
    <property type="entry name" value="RAI16-like"/>
    <property type="match status" value="2"/>
</dbReference>
<organism evidence="4 5">
    <name type="scientific">Ridgeia piscesae</name>
    <name type="common">Tubeworm</name>
    <dbReference type="NCBI Taxonomy" id="27915"/>
    <lineage>
        <taxon>Eukaryota</taxon>
        <taxon>Metazoa</taxon>
        <taxon>Spiralia</taxon>
        <taxon>Lophotrochozoa</taxon>
        <taxon>Annelida</taxon>
        <taxon>Polychaeta</taxon>
        <taxon>Sedentaria</taxon>
        <taxon>Canalipalpata</taxon>
        <taxon>Sabellida</taxon>
        <taxon>Siboglinidae</taxon>
        <taxon>Ridgeia</taxon>
    </lineage>
</organism>
<name>A0AAD9PCM2_RIDPI</name>
<evidence type="ECO:0000313" key="4">
    <source>
        <dbReference type="EMBL" id="KAK2192122.1"/>
    </source>
</evidence>
<dbReference type="InterPro" id="IPR045669">
    <property type="entry name" value="FHIP_C"/>
</dbReference>
<comment type="similarity">
    <text evidence="1">Belongs to the FHIP family.</text>
</comment>
<dbReference type="AlphaFoldDB" id="A0AAD9PCM2"/>
<dbReference type="Pfam" id="PF19314">
    <property type="entry name" value="DUF5917"/>
    <property type="match status" value="1"/>
</dbReference>
<dbReference type="Pfam" id="PF19311">
    <property type="entry name" value="KELAA"/>
    <property type="match status" value="1"/>
</dbReference>
<dbReference type="Proteomes" id="UP001209878">
    <property type="component" value="Unassembled WGS sequence"/>
</dbReference>
<dbReference type="InterPro" id="IPR045668">
    <property type="entry name" value="FHIP_KELAA_motif"/>
</dbReference>
<dbReference type="PANTHER" id="PTHR21705:SF11">
    <property type="entry name" value="FHIP FAMILY PROTEIN CG3558"/>
    <property type="match status" value="1"/>
</dbReference>
<dbReference type="EMBL" id="JAODUO010000038">
    <property type="protein sequence ID" value="KAK2192122.1"/>
    <property type="molecule type" value="Genomic_DNA"/>
</dbReference>
<feature type="compositionally biased region" description="Polar residues" evidence="2">
    <location>
        <begin position="738"/>
        <end position="755"/>
    </location>
</feature>
<evidence type="ECO:0000256" key="1">
    <source>
        <dbReference type="ARBA" id="ARBA00024336"/>
    </source>
</evidence>
<dbReference type="InterPro" id="IPR019384">
    <property type="entry name" value="FHIP"/>
</dbReference>
<comment type="caution">
    <text evidence="4">The sequence shown here is derived from an EMBL/GenBank/DDBJ whole genome shotgun (WGS) entry which is preliminary data.</text>
</comment>
<feature type="compositionally biased region" description="Polar residues" evidence="2">
    <location>
        <begin position="634"/>
        <end position="651"/>
    </location>
</feature>
<feature type="region of interest" description="Disordered" evidence="2">
    <location>
        <begin position="1050"/>
        <end position="1071"/>
    </location>
</feature>
<sequence>MSWFKRPSPFREVQPQESSSSSPNMPSHKTPTEDSTMVEFPAKPSTDSATCLMVYKNHWEQAIAIMSKASPRPGQRRTEQEDVEAIMHYVDQMMLLLIEEYAEDGGHGPVLNYSLTNDIFEKLYQWNKQTSEYSTRLKLHALKMYELLISQSQQMLLVHKPIIRPLLKLLVSCDCEQYRNTSVETQLIQVLHQLAVCLSRETQVLELLFNAGSDHGSTKFVMFSLLIPYVHKEGSIGQQARDAFLLIMALSAKHNDIGQYIAENSDFCPVLATGLSGRYSELPRKFDIPSDDWHQLTQEDIDTMPDLIMFLNSLEFCNAVVQVAHPLVKEQLLMYIYNGFLEPVLGPALHQNDIFYPSTNNGGGNDDDVFDEWEAEMSSMDEVIAATAYLELFIRRITEPALMRIFLKFLTTGKHDGIVILESLITRINSGSRLCMVSLSLFNTLVDLHCEDVMFQLVFRYLIPCTHVMVSQRRSVRDVDMYGKTAEKLLSLTPACCRTNPAGSLTDTPPEGACMSTSREPSSGGSSSTHSSNTRTPPSVPPPTGKAKKTKRYYFRRKPKSPIHVYTPETVAHSGVNYSEMSKVTERSGSPISQSKCLYDNDYLQYLASARLAVQQCSVDTSDWSMPYDGENPSPDSFSADATVTDTSDSSLAERLDSSTDNSFVKSKATDDLSKQRVNSHLDGSVGKEPEATNDQTSPSRIDRKDEALASVATNGRTLKMSDSVDKTSPAVDGYAESVTSEADSALSGESSAADNLQVPSEDMLRNDSPMNDNFDNADFHAFLQTLRSVKTPVEFCEDIEVSLNEMDSLIRDFENADVTAENCTESRELPTFVTTNLHKETSVDARPSNSACSKESEGEICEVAAVDTKLVESVKTDGVSTNIETNETAATEMFEKQADVVNNGTVGIDTGGAGDASVAVTKQVKTSRGHEEAAHAFTPTKYKLGTPSIGPFLSTLLMKLEGLMQNSLYVNLLCTGLIARLAAYPQPLLRSLLLNHTLVFQPTVKSLIQVLSSVKHKVDCFAYSVNDFDKLMAKARNFLAWREGAISDPRGMGQNTPPPSVAAEAHPNKERRSTFGDFFSRRNSLTSMRDWAKGRESPRRLLRESSGFRYINRPSRGASPQPADNAASSREILKTKNAVYCALILEEFTKELAAISQEHAVVNLHSRTNM</sequence>